<reference evidence="1 2" key="6">
    <citation type="journal article" date="1992" name="Virus Genes">
        <title>Characterization of the third origin of DNA replication of the genome of insect iridescent virus type 6.</title>
        <authorList>
            <person name="Sonntag K.C."/>
            <person name="Darai G."/>
        </authorList>
    </citation>
    <scope>NUCLEOTIDE SEQUENCE [LARGE SCALE GENOMIC DNA]</scope>
</reference>
<reference evidence="1 2" key="11">
    <citation type="journal article" date="1994" name="Virus Genes">
        <title>Chilo iridescent virus encodes a putative helicase belonging to a distinct family within the "DEAD/H" superfamily: implications for the evolution of large DNA viruses.</title>
        <authorList>
            <person name="Sonntag K.C."/>
            <person name="Schnitzler P."/>
            <person name="Koonin E.V."/>
            <person name="Darai G."/>
        </authorList>
    </citation>
    <scope>NUCLEOTIDE SEQUENCE [LARGE SCALE GENOMIC DNA]</scope>
</reference>
<accession>Q91G08</accession>
<reference evidence="1 2" key="8">
    <citation type="journal article" date="1994" name="Intervirology">
        <title>Identification of the primary structure and the coding capacity of the genome of insect iridescent virus type 6 between the genome coordinates 0.310 and 0.347 (7990 bp).</title>
        <authorList>
            <person name="Sonntag K.C."/>
            <person name="Schnitzler P."/>
            <person name="Janssen W."/>
            <person name="Darai G."/>
        </authorList>
    </citation>
    <scope>NUCLEOTIDE SEQUENCE [LARGE SCALE GENOMIC DNA]</scope>
</reference>
<dbReference type="RefSeq" id="NP_149592.1">
    <property type="nucleotide sequence ID" value="NC_003038.1"/>
</dbReference>
<reference evidence="1 2" key="1">
    <citation type="journal article" date="1984" name="J. Virol.">
        <title>DNA analysis of insect iridescent virus 6: evidence for circular permutation and terminal redundancy.</title>
        <authorList>
            <person name="Delius H."/>
            <person name="Darai G."/>
            <person name="Fluegel R.M."/>
        </authorList>
    </citation>
    <scope>NUCLEOTIDE SEQUENCE [LARGE SCALE GENOMIC DNA]</scope>
</reference>
<reference evidence="1 2" key="13">
    <citation type="journal article" date="1998" name="Virus Genes">
        <title>Identification of a thymidylate synthase gene within the genome of Chilo iridescent virus.</title>
        <authorList>
            <person name="Muller K."/>
            <person name="Tidona C.A."/>
            <person name="Bahr U."/>
            <person name="Darai G."/>
        </authorList>
    </citation>
    <scope>NUCLEOTIDE SEQUENCE [LARGE SCALE GENOMIC DNA]</scope>
</reference>
<organismHost>
    <name type="scientific">Gryllus bimaculatus</name>
    <name type="common">Two-spotted cricket</name>
    <dbReference type="NCBI Taxonomy" id="6999"/>
</organismHost>
<reference evidence="1 2" key="2">
    <citation type="journal article" date="1986" name="Med. Microbiol. Immunol.">
        <title>Insect iridescent virus type 6 induced toxic degenerative hepatitis in mice.</title>
        <authorList>
            <person name="Lorbacher de Ruiz H."/>
            <person name="Gelderblom H."/>
            <person name="Hofmann W."/>
            <person name="Darai G."/>
        </authorList>
    </citation>
    <scope>NUCLEOTIDE SEQUENCE [LARGE SCALE GENOMIC DNA]</scope>
</reference>
<organism evidence="1 2">
    <name type="scientific">Invertebrate iridescent virus 6</name>
    <name type="common">IIV-6</name>
    <name type="synonym">Chilo iridescent virus</name>
    <dbReference type="NCBI Taxonomy" id="176652"/>
    <lineage>
        <taxon>Viruses</taxon>
        <taxon>Varidnaviria</taxon>
        <taxon>Bamfordvirae</taxon>
        <taxon>Nucleocytoviricota</taxon>
        <taxon>Megaviricetes</taxon>
        <taxon>Pimascovirales</taxon>
        <taxon>Pimascovirales incertae sedis</taxon>
        <taxon>Iridoviridae</taxon>
        <taxon>Betairidovirinae</taxon>
        <taxon>Iridovirus</taxon>
        <taxon>Iridovirus chilo1</taxon>
    </lineage>
</organism>
<keyword evidence="2" id="KW-1185">Reference proteome</keyword>
<dbReference type="KEGG" id="vg:1733312"/>
<dbReference type="EMBL" id="AF303741">
    <property type="protein sequence ID" value="AAK82024.1"/>
    <property type="molecule type" value="Genomic_DNA"/>
</dbReference>
<organismHost>
    <name type="scientific">Spodoptera frugiperda</name>
    <name type="common">Fall armyworm</name>
    <dbReference type="NCBI Taxonomy" id="7108"/>
</organismHost>
<evidence type="ECO:0000313" key="2">
    <source>
        <dbReference type="Proteomes" id="UP000001359"/>
    </source>
</evidence>
<reference evidence="1 2" key="5">
    <citation type="journal article" date="1992" name="Virus Genes">
        <title>Identification and mapping of origins of DNA replication within the DNA sequences of the genome of insect iridescent virus type 6.</title>
        <authorList>
            <person name="Handermann M."/>
            <person name="Schnitzler P."/>
            <person name="Rosen-Wolff A."/>
            <person name="Raab K."/>
            <person name="Sonntag K.C."/>
            <person name="Darai G."/>
        </authorList>
    </citation>
    <scope>NUCLEOTIDE SEQUENCE [LARGE SCALE GENOMIC DNA]</scope>
</reference>
<reference evidence="1 2" key="7">
    <citation type="journal article" date="1993" name="J. Gen. Virol.">
        <title>Identification of the gene encoding the major capsid protein of insect iridescent virus type 6 by polymerase chain reaction.</title>
        <authorList>
            <person name="Stohwasser R."/>
            <person name="Raab K."/>
            <person name="Schnitzler P."/>
            <person name="Janssen W."/>
            <person name="Darai G."/>
        </authorList>
    </citation>
    <scope>NUCLEOTIDE SEQUENCE [LARGE SCALE GENOMIC DNA]</scope>
</reference>
<reference evidence="1 2" key="14">
    <citation type="journal article" date="1999" name="Virus Genes">
        <title>Identification of a gene cluster within the genome of Chilo iridescent virus encoding enzymes involved in viral DNA replication and processing.</title>
        <authorList>
            <person name="Muller K."/>
            <person name="Tidona C.A."/>
            <person name="Darai G."/>
        </authorList>
    </citation>
    <scope>NUCLEOTIDE SEQUENCE [LARGE SCALE GENOMIC DNA]</scope>
</reference>
<reference evidence="1 2" key="9">
    <citation type="journal article" date="1994" name="J. Gen. Virol.">
        <title>Insect iridescent virus type 6 encodes a polypeptide related to the largest subunit of eukaryotic RNA polymerase II.</title>
        <authorList>
            <person name="Schnitzler P."/>
            <person name="Sonntag K.C."/>
            <person name="Muller M."/>
            <person name="Janssen W."/>
            <person name="Bugert J.J."/>
            <person name="Koonin E.V."/>
            <person name="Darai G."/>
        </authorList>
    </citation>
    <scope>NUCLEOTIDE SEQUENCE [LARGE SCALE GENOMIC DNA]</scope>
</reference>
<evidence type="ECO:0000313" key="1">
    <source>
        <dbReference type="EMBL" id="AAK82024.1"/>
    </source>
</evidence>
<organismHost>
    <name type="scientific">Gryllus campestris</name>
    <dbReference type="NCBI Taxonomy" id="58607"/>
</organismHost>
<proteinExistence type="predicted"/>
<sequence>MVCFLYREKIVSSNFQFLWVKKINNLIKNEVNSKCVSNRLSIPKYFRRKTMYHHDSQIMF</sequence>
<organismHost>
    <name type="scientific">Chilo suppressalis</name>
    <name type="common">Asiatic rice borer moth</name>
    <dbReference type="NCBI Taxonomy" id="168631"/>
</organismHost>
<reference evidence="1 2" key="15">
    <citation type="journal article" date="2001" name="Virology">
        <title>Analysis of the first complete DNA sequence of an invertebrate iridovirus: coding strategy of the genome of Chilo iridescent virus.</title>
        <authorList>
            <person name="Jakob N.J."/>
            <person name="Muller K."/>
            <person name="Bahr U."/>
            <person name="Darai G."/>
        </authorList>
    </citation>
    <scope>NUCLEOTIDE SEQUENCE [LARGE SCALE GENOMIC DNA]</scope>
</reference>
<name>Q91G08_IIV6</name>
<reference evidence="1 2" key="10">
    <citation type="journal article" date="1994" name="Nucleic Acids Res.">
        <title>Identification of genes encoding zinc finger proteins, non-histone chromosomal HMG protein homologue, and a putative GTP phosphohydrolase in the genome of Chilo iridescent virus.</title>
        <authorList>
            <person name="Schnitzler P."/>
            <person name="Hug M."/>
            <person name="Handermann M."/>
            <person name="Janssen W."/>
            <person name="Koonin E.V."/>
            <person name="Delius H."/>
            <person name="Darai C."/>
        </authorList>
    </citation>
    <scope>NUCLEOTIDE SEQUENCE [LARGE SCALE GENOMIC DNA]</scope>
</reference>
<reference evidence="1 2" key="3">
    <citation type="journal article" date="1987" name="Virology">
        <title>Molecular cloning and physical mapping of the genome of insect iridescent virus type 6: further evidence for circular permutation of the viral genome.</title>
        <authorList>
            <person name="Schnitzler P."/>
            <person name="Soltau J.B."/>
            <person name="Fischer M."/>
            <person name="Reisner H."/>
            <person name="Scholz J."/>
            <person name="Delius H."/>
            <person name="Darai G."/>
        </authorList>
    </citation>
    <scope>NUCLEOTIDE SEQUENCE [LARGE SCALE GENOMIC DNA]</scope>
</reference>
<dbReference type="Proteomes" id="UP000001359">
    <property type="component" value="Segment"/>
</dbReference>
<dbReference type="GeneID" id="1733312"/>
<reference evidence="1 2" key="12">
    <citation type="journal article" date="1997" name="Virus Genes">
        <title>The DNA sequence of Chilo iridescent virus between the genome coordinates 0.101 and 0.391; similarities in coding strategy between insect and vertebrate iridoviruses.</title>
        <authorList>
            <person name="Bahr U."/>
            <person name="Tidona C.A."/>
            <person name="Darai G."/>
        </authorList>
    </citation>
    <scope>NUCLEOTIDE SEQUENCE [LARGE SCALE GENOMIC DNA]</scope>
</reference>
<reference evidence="1 2" key="4">
    <citation type="journal article" date="1988" name="Virology">
        <title>Identification and characterization of the repetitive DNA element in the genome of insect iridescent virus type 6.</title>
        <authorList>
            <person name="Fischer M."/>
            <person name="Schnitzler P."/>
            <person name="Delius H."/>
            <person name="Darai G."/>
        </authorList>
    </citation>
    <scope>NUCLEOTIDE SEQUENCE [LARGE SCALE GENOMIC DNA]</scope>
</reference>
<organismHost>
    <name type="scientific">Acheta domesticus</name>
    <name type="common">House cricket</name>
    <dbReference type="NCBI Taxonomy" id="6997"/>
</organismHost>
<protein>
    <submittedName>
        <fullName evidence="1">129R</fullName>
    </submittedName>
</protein>